<evidence type="ECO:0000256" key="1">
    <source>
        <dbReference type="SAM" id="MobiDB-lite"/>
    </source>
</evidence>
<dbReference type="AlphaFoldDB" id="A0A542E6C4"/>
<feature type="compositionally biased region" description="Basic and acidic residues" evidence="1">
    <location>
        <begin position="1"/>
        <end position="11"/>
    </location>
</feature>
<reference evidence="2 3" key="1">
    <citation type="submission" date="2019-06" db="EMBL/GenBank/DDBJ databases">
        <title>Sequencing the genomes of 1000 actinobacteria strains.</title>
        <authorList>
            <person name="Klenk H.-P."/>
        </authorList>
    </citation>
    <scope>NUCLEOTIDE SEQUENCE [LARGE SCALE GENOMIC DNA]</scope>
    <source>
        <strain evidence="2 3">DSM 18607</strain>
    </source>
</reference>
<proteinExistence type="predicted"/>
<sequence length="63" mass="6569">MSDENQWHAHGNDAPSRGPERVDDGMAEPDTTQDDTIVGPDGEVVDPDVTDGGQTGQDSGSMA</sequence>
<evidence type="ECO:0000313" key="3">
    <source>
        <dbReference type="Proteomes" id="UP000317893"/>
    </source>
</evidence>
<comment type="caution">
    <text evidence="2">The sequence shown here is derived from an EMBL/GenBank/DDBJ whole genome shotgun (WGS) entry which is preliminary data.</text>
</comment>
<protein>
    <submittedName>
        <fullName evidence="2">Uncharacterized protein</fullName>
    </submittedName>
</protein>
<dbReference type="EMBL" id="VFMN01000001">
    <property type="protein sequence ID" value="TQJ10877.1"/>
    <property type="molecule type" value="Genomic_DNA"/>
</dbReference>
<evidence type="ECO:0000313" key="2">
    <source>
        <dbReference type="EMBL" id="TQJ10877.1"/>
    </source>
</evidence>
<accession>A0A542E6C4</accession>
<feature type="region of interest" description="Disordered" evidence="1">
    <location>
        <begin position="1"/>
        <end position="63"/>
    </location>
</feature>
<gene>
    <name evidence="2" type="ORF">FB458_4019</name>
</gene>
<organism evidence="2 3">
    <name type="scientific">Lapillicoccus jejuensis</name>
    <dbReference type="NCBI Taxonomy" id="402171"/>
    <lineage>
        <taxon>Bacteria</taxon>
        <taxon>Bacillati</taxon>
        <taxon>Actinomycetota</taxon>
        <taxon>Actinomycetes</taxon>
        <taxon>Micrococcales</taxon>
        <taxon>Intrasporangiaceae</taxon>
        <taxon>Lapillicoccus</taxon>
    </lineage>
</organism>
<keyword evidence="3" id="KW-1185">Reference proteome</keyword>
<name>A0A542E6C4_9MICO</name>
<dbReference type="RefSeq" id="WP_141850037.1">
    <property type="nucleotide sequence ID" value="NZ_BAAAPR010000019.1"/>
</dbReference>
<dbReference type="Proteomes" id="UP000317893">
    <property type="component" value="Unassembled WGS sequence"/>
</dbReference>